<sequence length="67" mass="7622">MPDGTTHCLACNSTVLSPRWYKCNLADCTGDNTGCKNHVRFCGVCEEYMCYDCKRPNNKTVWPELVK</sequence>
<reference evidence="1 2" key="1">
    <citation type="journal article" date="2018" name="New Phytol.">
        <title>Phylogenomics of Endogonaceae and evolution of mycorrhizas within Mucoromycota.</title>
        <authorList>
            <person name="Chang Y."/>
            <person name="Desiro A."/>
            <person name="Na H."/>
            <person name="Sandor L."/>
            <person name="Lipzen A."/>
            <person name="Clum A."/>
            <person name="Barry K."/>
            <person name="Grigoriev I.V."/>
            <person name="Martin F.M."/>
            <person name="Stajich J.E."/>
            <person name="Smith M.E."/>
            <person name="Bonito G."/>
            <person name="Spatafora J.W."/>
        </authorList>
    </citation>
    <scope>NUCLEOTIDE SEQUENCE [LARGE SCALE GENOMIC DNA]</scope>
    <source>
        <strain evidence="1 2">GMNB39</strain>
    </source>
</reference>
<evidence type="ECO:0000313" key="2">
    <source>
        <dbReference type="Proteomes" id="UP000268093"/>
    </source>
</evidence>
<gene>
    <name evidence="1" type="ORF">BC936DRAFT_137212</name>
</gene>
<accession>A0A433CXW0</accession>
<protein>
    <submittedName>
        <fullName evidence="1">Uncharacterized protein</fullName>
    </submittedName>
</protein>
<dbReference type="EMBL" id="RBNI01011053">
    <property type="protein sequence ID" value="RUP43417.1"/>
    <property type="molecule type" value="Genomic_DNA"/>
</dbReference>
<dbReference type="AlphaFoldDB" id="A0A433CXW0"/>
<keyword evidence="2" id="KW-1185">Reference proteome</keyword>
<proteinExistence type="predicted"/>
<evidence type="ECO:0000313" key="1">
    <source>
        <dbReference type="EMBL" id="RUP43417.1"/>
    </source>
</evidence>
<comment type="caution">
    <text evidence="1">The sequence shown here is derived from an EMBL/GenBank/DDBJ whole genome shotgun (WGS) entry which is preliminary data.</text>
</comment>
<dbReference type="Proteomes" id="UP000268093">
    <property type="component" value="Unassembled WGS sequence"/>
</dbReference>
<organism evidence="1 2">
    <name type="scientific">Jimgerdemannia flammicorona</name>
    <dbReference type="NCBI Taxonomy" id="994334"/>
    <lineage>
        <taxon>Eukaryota</taxon>
        <taxon>Fungi</taxon>
        <taxon>Fungi incertae sedis</taxon>
        <taxon>Mucoromycota</taxon>
        <taxon>Mucoromycotina</taxon>
        <taxon>Endogonomycetes</taxon>
        <taxon>Endogonales</taxon>
        <taxon>Endogonaceae</taxon>
        <taxon>Jimgerdemannia</taxon>
    </lineage>
</organism>
<name>A0A433CXW0_9FUNG</name>